<evidence type="ECO:0000313" key="4">
    <source>
        <dbReference type="Proteomes" id="UP000000305"/>
    </source>
</evidence>
<protein>
    <submittedName>
        <fullName evidence="3">Uncharacterized protein</fullName>
    </submittedName>
</protein>
<name>E9FX19_DAPPU</name>
<dbReference type="EMBL" id="GL732526">
    <property type="protein sequence ID" value="EFX87993.1"/>
    <property type="molecule type" value="Genomic_DNA"/>
</dbReference>
<dbReference type="AlphaFoldDB" id="E9FX19"/>
<keyword evidence="2" id="KW-0472">Membrane</keyword>
<evidence type="ECO:0000256" key="1">
    <source>
        <dbReference type="SAM" id="MobiDB-lite"/>
    </source>
</evidence>
<keyword evidence="2" id="KW-1133">Transmembrane helix</keyword>
<evidence type="ECO:0000313" key="3">
    <source>
        <dbReference type="EMBL" id="EFX87993.1"/>
    </source>
</evidence>
<organism evidence="3 4">
    <name type="scientific">Daphnia pulex</name>
    <name type="common">Water flea</name>
    <dbReference type="NCBI Taxonomy" id="6669"/>
    <lineage>
        <taxon>Eukaryota</taxon>
        <taxon>Metazoa</taxon>
        <taxon>Ecdysozoa</taxon>
        <taxon>Arthropoda</taxon>
        <taxon>Crustacea</taxon>
        <taxon>Branchiopoda</taxon>
        <taxon>Diplostraca</taxon>
        <taxon>Cladocera</taxon>
        <taxon>Anomopoda</taxon>
        <taxon>Daphniidae</taxon>
        <taxon>Daphnia</taxon>
    </lineage>
</organism>
<evidence type="ECO:0000256" key="2">
    <source>
        <dbReference type="SAM" id="Phobius"/>
    </source>
</evidence>
<reference evidence="3 4" key="1">
    <citation type="journal article" date="2011" name="Science">
        <title>The ecoresponsive genome of Daphnia pulex.</title>
        <authorList>
            <person name="Colbourne J.K."/>
            <person name="Pfrender M.E."/>
            <person name="Gilbert D."/>
            <person name="Thomas W.K."/>
            <person name="Tucker A."/>
            <person name="Oakley T.H."/>
            <person name="Tokishita S."/>
            <person name="Aerts A."/>
            <person name="Arnold G.J."/>
            <person name="Basu M.K."/>
            <person name="Bauer D.J."/>
            <person name="Caceres C.E."/>
            <person name="Carmel L."/>
            <person name="Casola C."/>
            <person name="Choi J.H."/>
            <person name="Detter J.C."/>
            <person name="Dong Q."/>
            <person name="Dusheyko S."/>
            <person name="Eads B.D."/>
            <person name="Frohlich T."/>
            <person name="Geiler-Samerotte K.A."/>
            <person name="Gerlach D."/>
            <person name="Hatcher P."/>
            <person name="Jogdeo S."/>
            <person name="Krijgsveld J."/>
            <person name="Kriventseva E.V."/>
            <person name="Kultz D."/>
            <person name="Laforsch C."/>
            <person name="Lindquist E."/>
            <person name="Lopez J."/>
            <person name="Manak J.R."/>
            <person name="Muller J."/>
            <person name="Pangilinan J."/>
            <person name="Patwardhan R.P."/>
            <person name="Pitluck S."/>
            <person name="Pritham E.J."/>
            <person name="Rechtsteiner A."/>
            <person name="Rho M."/>
            <person name="Rogozin I.B."/>
            <person name="Sakarya O."/>
            <person name="Salamov A."/>
            <person name="Schaack S."/>
            <person name="Shapiro H."/>
            <person name="Shiga Y."/>
            <person name="Skalitzky C."/>
            <person name="Smith Z."/>
            <person name="Souvorov A."/>
            <person name="Sung W."/>
            <person name="Tang Z."/>
            <person name="Tsuchiya D."/>
            <person name="Tu H."/>
            <person name="Vos H."/>
            <person name="Wang M."/>
            <person name="Wolf Y.I."/>
            <person name="Yamagata H."/>
            <person name="Yamada T."/>
            <person name="Ye Y."/>
            <person name="Shaw J.R."/>
            <person name="Andrews J."/>
            <person name="Crease T.J."/>
            <person name="Tang H."/>
            <person name="Lucas S.M."/>
            <person name="Robertson H.M."/>
            <person name="Bork P."/>
            <person name="Koonin E.V."/>
            <person name="Zdobnov E.M."/>
            <person name="Grigoriev I.V."/>
            <person name="Lynch M."/>
            <person name="Boore J.L."/>
        </authorList>
    </citation>
    <scope>NUCLEOTIDE SEQUENCE [LARGE SCALE GENOMIC DNA]</scope>
</reference>
<feature type="compositionally biased region" description="Low complexity" evidence="1">
    <location>
        <begin position="142"/>
        <end position="155"/>
    </location>
</feature>
<dbReference type="OrthoDB" id="6380108at2759"/>
<feature type="transmembrane region" description="Helical" evidence="2">
    <location>
        <begin position="74"/>
        <end position="104"/>
    </location>
</feature>
<proteinExistence type="predicted"/>
<feature type="region of interest" description="Disordered" evidence="1">
    <location>
        <begin position="142"/>
        <end position="170"/>
    </location>
</feature>
<keyword evidence="2" id="KW-0812">Transmembrane</keyword>
<dbReference type="KEGG" id="dpx:DAPPUDRAFT_96143"/>
<dbReference type="HOGENOM" id="CLU_1070642_0_0_1"/>
<sequence>MAAALTPMPYAAPPPSYAPSPYGAQSTYGDSQSAPIPLAPLVVPGALEDPSAGGGGGGGGMKTTFLALPVLFPILFPIVVPAVVAAVVAAVIAAVIAAVVLVVGKGGAGGNGKKDDYETTPYYDDNSYGNDYQDENNYNNDNYNNYNDNIPNNGNKNRKRRQVEKNKNIPSITSSALPSMSIAQVERLTQVVYAALNSQECIQRLLCEIGSFSRSFSDANRTVTKAVEEYVPEKLKDSYNVFAKAEKCEQYKCGSLKVKS</sequence>
<dbReference type="Proteomes" id="UP000000305">
    <property type="component" value="Unassembled WGS sequence"/>
</dbReference>
<gene>
    <name evidence="3" type="ORF">DAPPUDRAFT_96143</name>
</gene>
<keyword evidence="4" id="KW-1185">Reference proteome</keyword>
<accession>E9FX19</accession>
<dbReference type="InParanoid" id="E9FX19"/>